<keyword evidence="2" id="KW-1185">Reference proteome</keyword>
<evidence type="ECO:0008006" key="3">
    <source>
        <dbReference type="Google" id="ProtNLM"/>
    </source>
</evidence>
<evidence type="ECO:0000313" key="2">
    <source>
        <dbReference type="Proteomes" id="UP001365542"/>
    </source>
</evidence>
<organism evidence="1 2">
    <name type="scientific">Orbilia ellipsospora</name>
    <dbReference type="NCBI Taxonomy" id="2528407"/>
    <lineage>
        <taxon>Eukaryota</taxon>
        <taxon>Fungi</taxon>
        <taxon>Dikarya</taxon>
        <taxon>Ascomycota</taxon>
        <taxon>Pezizomycotina</taxon>
        <taxon>Orbiliomycetes</taxon>
        <taxon>Orbiliales</taxon>
        <taxon>Orbiliaceae</taxon>
        <taxon>Orbilia</taxon>
    </lineage>
</organism>
<comment type="caution">
    <text evidence="1">The sequence shown here is derived from an EMBL/GenBank/DDBJ whole genome shotgun (WGS) entry which is preliminary data.</text>
</comment>
<name>A0AAV9X314_9PEZI</name>
<protein>
    <recommendedName>
        <fullName evidence="3">F-box domain-containing protein</fullName>
    </recommendedName>
</protein>
<sequence>MIFMNQKSFCFIRKLIVLQSSWPHPDDGYLDDGDWDQFADFYVLLSHIAIAGGLTMLDWRATRAHDDYTDRILIRMLRRNPNLTSLNLDISGALFNLLQNHPRPLQLTKLTKLILHVRARVTQVYSFDTNIVCALLRASNHLIEFDLEHPGRFVGLAPDFSEHNEQMIYQALAQLSRLRSLGLRHADLAQLTPRLRIELLDTVSLKWCTNWTFLESYSSHPDSFLRLRDITIVANASDTLAIKRFLESLNPGLESILLAIDDIHSNIFSQVRELTSRRKSFYFLELDALLRHSATLRGFAFYLSHQPFRITKEEEETEEDLDYVRLILTCAYIQQFRQLLNKCSHLQELSIVVPMLYHWTFDSHVIETEDFRGFRLDGIKIIHIIPASLPMILRWCNPRETMDECDAILLTAEFLDSILNTGGPRIIEIESWDTRNADICEDGVQDNECGPGGYDQKLSYSSELGQEEEETDFEYREGDWWDKVKLVKRHRLGIDRKRRKNKNRDFCQVVSTSFINKAHRSTI</sequence>
<evidence type="ECO:0000313" key="1">
    <source>
        <dbReference type="EMBL" id="KAK6533470.1"/>
    </source>
</evidence>
<reference evidence="1 2" key="1">
    <citation type="submission" date="2019-10" db="EMBL/GenBank/DDBJ databases">
        <authorList>
            <person name="Palmer J.M."/>
        </authorList>
    </citation>
    <scope>NUCLEOTIDE SEQUENCE [LARGE SCALE GENOMIC DNA]</scope>
    <source>
        <strain evidence="1 2">TWF694</strain>
    </source>
</reference>
<accession>A0AAV9X314</accession>
<dbReference type="AlphaFoldDB" id="A0AAV9X314"/>
<dbReference type="InterPro" id="IPR032675">
    <property type="entry name" value="LRR_dom_sf"/>
</dbReference>
<dbReference type="Proteomes" id="UP001365542">
    <property type="component" value="Unassembled WGS sequence"/>
</dbReference>
<dbReference type="Gene3D" id="3.80.10.10">
    <property type="entry name" value="Ribonuclease Inhibitor"/>
    <property type="match status" value="1"/>
</dbReference>
<gene>
    <name evidence="1" type="ORF">TWF694_002409</name>
</gene>
<dbReference type="EMBL" id="JAVHJO010000011">
    <property type="protein sequence ID" value="KAK6533470.1"/>
    <property type="molecule type" value="Genomic_DNA"/>
</dbReference>
<proteinExistence type="predicted"/>